<evidence type="ECO:0008006" key="2">
    <source>
        <dbReference type="Google" id="ProtNLM"/>
    </source>
</evidence>
<dbReference type="Pfam" id="PF00574">
    <property type="entry name" value="CLP_protease"/>
    <property type="match status" value="1"/>
</dbReference>
<dbReference type="AlphaFoldDB" id="A0A3P3XP06"/>
<evidence type="ECO:0000313" key="1">
    <source>
        <dbReference type="EMBL" id="SLM18016.1"/>
    </source>
</evidence>
<name>A0A3P3XP06_9SPIR</name>
<dbReference type="SUPFAM" id="SSF52096">
    <property type="entry name" value="ClpP/crotonase"/>
    <property type="match status" value="1"/>
</dbReference>
<reference evidence="1" key="1">
    <citation type="submission" date="2017-02" db="EMBL/GenBank/DDBJ databases">
        <authorList>
            <person name="Regsiter A."/>
            <person name="William W."/>
        </authorList>
    </citation>
    <scope>NUCLEOTIDE SEQUENCE</scope>
    <source>
        <strain evidence="1">BdmA 4</strain>
    </source>
</reference>
<dbReference type="EMBL" id="FWDO01000004">
    <property type="protein sequence ID" value="SLM18016.1"/>
    <property type="molecule type" value="Genomic_DNA"/>
</dbReference>
<organism evidence="1">
    <name type="scientific">uncultured spirochete</name>
    <dbReference type="NCBI Taxonomy" id="156406"/>
    <lineage>
        <taxon>Bacteria</taxon>
        <taxon>Pseudomonadati</taxon>
        <taxon>Spirochaetota</taxon>
        <taxon>Spirochaetia</taxon>
        <taxon>Spirochaetales</taxon>
        <taxon>environmental samples</taxon>
    </lineage>
</organism>
<accession>A0A3P3XP06</accession>
<dbReference type="Gene3D" id="3.90.226.10">
    <property type="entry name" value="2-enoyl-CoA Hydratase, Chain A, domain 1"/>
    <property type="match status" value="1"/>
</dbReference>
<dbReference type="InterPro" id="IPR029045">
    <property type="entry name" value="ClpP/crotonase-like_dom_sf"/>
</dbReference>
<protein>
    <recommendedName>
        <fullName evidence="2">ATP-dependent Clp protease proteolytic subunit</fullName>
    </recommendedName>
</protein>
<dbReference type="InterPro" id="IPR023562">
    <property type="entry name" value="ClpP/TepA"/>
</dbReference>
<proteinExistence type="predicted"/>
<sequence length="161" mass="17810">MCSSTISIEGILGEGDLTAAVLQKKILALHEENTRAILSIDSEGGSIDDVVDIVAFCRYFGIPFDTCAKGKVYSAAFLLFCYGERRLATKNAEFWYHRPSHYVHGQEDDWAGIGCDLEFRESAVTHEVVRRALARQEESGTENSMLSIPFLMKAGVVTEVV</sequence>
<gene>
    <name evidence="1" type="ORF">SPIRO4BDMA_40588</name>
</gene>